<sequence length="250" mass="27744">MSPSRLRSWDGWMADNGLTALLIFTLAYLFVVAALGNFNFGVLAGRLLFSFIIVAGVLATFSHLWLRFLVILLAVASFAFVWLEHIYHYRSLTLLNAIFGLFFLILLLAILIVRVFQKGEVTPDRIRGAIVVYLLIGGMWDFFYFLIALIKPDSFNWPQGLVVGDLQAIQQTLTYFSFITLTTTGYGDITPAIPLTRTLAMFEALAGQLYLVITLTRLVSLAVICPQGADPPSLGTARNGVKNLDSVQKN</sequence>
<keyword evidence="3" id="KW-0407">Ion channel</keyword>
<protein>
    <submittedName>
        <fullName evidence="3">Two pore domain potassium channel family protein</fullName>
    </submittedName>
</protein>
<keyword evidence="1" id="KW-1133">Transmembrane helix</keyword>
<dbReference type="SUPFAM" id="SSF81324">
    <property type="entry name" value="Voltage-gated potassium channels"/>
    <property type="match status" value="1"/>
</dbReference>
<keyword evidence="3" id="KW-0406">Ion transport</keyword>
<dbReference type="Pfam" id="PF07885">
    <property type="entry name" value="Ion_trans_2"/>
    <property type="match status" value="1"/>
</dbReference>
<organism evidence="3">
    <name type="scientific">Desulfobacca acetoxidans</name>
    <dbReference type="NCBI Taxonomy" id="60893"/>
    <lineage>
        <taxon>Bacteria</taxon>
        <taxon>Pseudomonadati</taxon>
        <taxon>Thermodesulfobacteriota</taxon>
        <taxon>Desulfobaccia</taxon>
        <taxon>Desulfobaccales</taxon>
        <taxon>Desulfobaccaceae</taxon>
        <taxon>Desulfobacca</taxon>
    </lineage>
</organism>
<keyword evidence="3" id="KW-0813">Transport</keyword>
<reference evidence="3" key="1">
    <citation type="journal article" date="2020" name="mSystems">
        <title>Genome- and Community-Level Interaction Insights into Carbon Utilization and Element Cycling Functions of Hydrothermarchaeota in Hydrothermal Sediment.</title>
        <authorList>
            <person name="Zhou Z."/>
            <person name="Liu Y."/>
            <person name="Xu W."/>
            <person name="Pan J."/>
            <person name="Luo Z.H."/>
            <person name="Li M."/>
        </authorList>
    </citation>
    <scope>NUCLEOTIDE SEQUENCE [LARGE SCALE GENOMIC DNA]</scope>
    <source>
        <strain evidence="3">SpSt-767</strain>
    </source>
</reference>
<gene>
    <name evidence="3" type="ORF">ENV52_14065</name>
</gene>
<keyword evidence="1" id="KW-0812">Transmembrane</keyword>
<proteinExistence type="predicted"/>
<name>A0A7V6A693_9BACT</name>
<comment type="caution">
    <text evidence="3">The sequence shown here is derived from an EMBL/GenBank/DDBJ whole genome shotgun (WGS) entry which is preliminary data.</text>
</comment>
<dbReference type="AlphaFoldDB" id="A0A7V6A693"/>
<feature type="transmembrane region" description="Helical" evidence="1">
    <location>
        <begin position="128"/>
        <end position="150"/>
    </location>
</feature>
<dbReference type="GO" id="GO:0034220">
    <property type="term" value="P:monoatomic ion transmembrane transport"/>
    <property type="evidence" value="ECO:0007669"/>
    <property type="project" value="UniProtKB-KW"/>
</dbReference>
<feature type="transmembrane region" description="Helical" evidence="1">
    <location>
        <begin position="93"/>
        <end position="116"/>
    </location>
</feature>
<feature type="transmembrane region" description="Helical" evidence="1">
    <location>
        <begin position="68"/>
        <end position="87"/>
    </location>
</feature>
<feature type="transmembrane region" description="Helical" evidence="1">
    <location>
        <begin position="12"/>
        <end position="34"/>
    </location>
</feature>
<dbReference type="Gene3D" id="1.10.287.70">
    <property type="match status" value="1"/>
</dbReference>
<feature type="domain" description="Potassium channel" evidence="2">
    <location>
        <begin position="174"/>
        <end position="221"/>
    </location>
</feature>
<feature type="transmembrane region" description="Helical" evidence="1">
    <location>
        <begin position="40"/>
        <end position="61"/>
    </location>
</feature>
<dbReference type="EMBL" id="DTGR01000214">
    <property type="protein sequence ID" value="HHS30813.1"/>
    <property type="molecule type" value="Genomic_DNA"/>
</dbReference>
<evidence type="ECO:0000259" key="2">
    <source>
        <dbReference type="Pfam" id="PF07885"/>
    </source>
</evidence>
<accession>A0A7V6A693</accession>
<keyword evidence="1" id="KW-0472">Membrane</keyword>
<dbReference type="InterPro" id="IPR013099">
    <property type="entry name" value="K_chnl_dom"/>
</dbReference>
<evidence type="ECO:0000256" key="1">
    <source>
        <dbReference type="SAM" id="Phobius"/>
    </source>
</evidence>
<evidence type="ECO:0000313" key="3">
    <source>
        <dbReference type="EMBL" id="HHS30813.1"/>
    </source>
</evidence>